<evidence type="ECO:0000313" key="1">
    <source>
        <dbReference type="EMBL" id="CAD8098294.1"/>
    </source>
</evidence>
<sequence length="144" mass="17759">MQKYCIDKNKFIWILIAQYVKDQQLFNKEIGLNEDCIYALVNPEYILKDDYSSWFHYKHVQLLSIECQNRMLKEKEYKISSQFLRDLHYLLTPESQRHDISLEQITFQLKKCYVYFFLQQLRNNKIVLNWMIQQIYTNIVIFLR</sequence>
<comment type="caution">
    <text evidence="1">The sequence shown here is derived from an EMBL/GenBank/DDBJ whole genome shotgun (WGS) entry which is preliminary data.</text>
</comment>
<gene>
    <name evidence="1" type="ORF">PSON_ATCC_30995.1.T0700039</name>
</gene>
<name>A0A8S1P614_9CILI</name>
<evidence type="ECO:0000313" key="2">
    <source>
        <dbReference type="Proteomes" id="UP000692954"/>
    </source>
</evidence>
<organism evidence="1 2">
    <name type="scientific">Paramecium sonneborni</name>
    <dbReference type="NCBI Taxonomy" id="65129"/>
    <lineage>
        <taxon>Eukaryota</taxon>
        <taxon>Sar</taxon>
        <taxon>Alveolata</taxon>
        <taxon>Ciliophora</taxon>
        <taxon>Intramacronucleata</taxon>
        <taxon>Oligohymenophorea</taxon>
        <taxon>Peniculida</taxon>
        <taxon>Parameciidae</taxon>
        <taxon>Paramecium</taxon>
    </lineage>
</organism>
<protein>
    <submittedName>
        <fullName evidence="1">Uncharacterized protein</fullName>
    </submittedName>
</protein>
<reference evidence="1" key="1">
    <citation type="submission" date="2021-01" db="EMBL/GenBank/DDBJ databases">
        <authorList>
            <consortium name="Genoscope - CEA"/>
            <person name="William W."/>
        </authorList>
    </citation>
    <scope>NUCLEOTIDE SEQUENCE</scope>
</reference>
<accession>A0A8S1P614</accession>
<dbReference type="EMBL" id="CAJJDN010000070">
    <property type="protein sequence ID" value="CAD8098294.1"/>
    <property type="molecule type" value="Genomic_DNA"/>
</dbReference>
<dbReference type="Proteomes" id="UP000692954">
    <property type="component" value="Unassembled WGS sequence"/>
</dbReference>
<proteinExistence type="predicted"/>
<keyword evidence="2" id="KW-1185">Reference proteome</keyword>
<dbReference type="AlphaFoldDB" id="A0A8S1P614"/>